<gene>
    <name evidence="1" type="ORF">AAFP95_08740</name>
</gene>
<dbReference type="RefSeq" id="WP_345767444.1">
    <property type="nucleotide sequence ID" value="NZ_CP154834.1"/>
</dbReference>
<accession>A0AAU6WU50</accession>
<organism evidence="1 2">
    <name type="scientific">Chryseobacterium endophyticum</name>
    <dbReference type="NCBI Taxonomy" id="1854762"/>
    <lineage>
        <taxon>Bacteria</taxon>
        <taxon>Pseudomonadati</taxon>
        <taxon>Bacteroidota</taxon>
        <taxon>Flavobacteriia</taxon>
        <taxon>Flavobacteriales</taxon>
        <taxon>Weeksellaceae</taxon>
        <taxon>Chryseobacterium group</taxon>
        <taxon>Chryseobacterium</taxon>
    </lineage>
</organism>
<name>A0AAU6WU50_9FLAO</name>
<dbReference type="AlphaFoldDB" id="A0AAU6WU50"/>
<proteinExistence type="predicted"/>
<dbReference type="EMBL" id="CP154834">
    <property type="protein sequence ID" value="XAO75911.1"/>
    <property type="molecule type" value="Genomic_DNA"/>
</dbReference>
<sequence length="127" mass="14937">MITSIHQEITYDGLLEGYPCEKVNTMILHNTKIKAGNLFFMDEIYMIEPFIKVNRNQSGSFGKMMELPMVTCMATLMCRDVFRDQDKHFSALTVIWFQDQYAFPIQENILEKITAVPFKEVCREFDY</sequence>
<reference evidence="1 2" key="1">
    <citation type="submission" date="2024-04" db="EMBL/GenBank/DDBJ databases">
        <title>Genome sequencing and assembly of rice foliar adapted Chryseobacterium endophyticum OsEnb-ALM-A6.</title>
        <authorList>
            <person name="Kumar S."/>
            <person name="Javed M."/>
            <person name="Chouhan V."/>
            <person name="Charishma K."/>
            <person name="Patel A."/>
            <person name="Kumar M."/>
            <person name="Sahu K.P."/>
            <person name="Kumar A."/>
        </authorList>
    </citation>
    <scope>NUCLEOTIDE SEQUENCE [LARGE SCALE GENOMIC DNA]</scope>
    <source>
        <strain evidence="1 2">OsEnb-ALM-A6</strain>
    </source>
</reference>
<evidence type="ECO:0000313" key="2">
    <source>
        <dbReference type="Proteomes" id="UP001463665"/>
    </source>
</evidence>
<protein>
    <submittedName>
        <fullName evidence="1">Uncharacterized protein</fullName>
    </submittedName>
</protein>
<keyword evidence="2" id="KW-1185">Reference proteome</keyword>
<evidence type="ECO:0000313" key="1">
    <source>
        <dbReference type="EMBL" id="XAO75911.1"/>
    </source>
</evidence>
<dbReference type="Proteomes" id="UP001463665">
    <property type="component" value="Chromosome"/>
</dbReference>